<protein>
    <submittedName>
        <fullName evidence="7">3-hydroxyacyl-CoA dehydrogenase NAD-binding domain-containing protein</fullName>
    </submittedName>
</protein>
<evidence type="ECO:0000256" key="3">
    <source>
        <dbReference type="ARBA" id="ARBA00023002"/>
    </source>
</evidence>
<comment type="similarity">
    <text evidence="2">Belongs to the 3-hydroxyacyl-CoA dehydrogenase family.</text>
</comment>
<dbReference type="SUPFAM" id="SSF51735">
    <property type="entry name" value="NAD(P)-binding Rossmann-fold domains"/>
    <property type="match status" value="1"/>
</dbReference>
<dbReference type="InterPro" id="IPR006108">
    <property type="entry name" value="3HC_DH_C"/>
</dbReference>
<dbReference type="SUPFAM" id="SSF48179">
    <property type="entry name" value="6-phosphogluconate dehydrogenase C-terminal domain-like"/>
    <property type="match status" value="1"/>
</dbReference>
<comment type="pathway">
    <text evidence="1">Lipid metabolism; butanoate metabolism.</text>
</comment>
<name>A0ABV5MYW0_9ACTN</name>
<dbReference type="PANTHER" id="PTHR48075:SF5">
    <property type="entry name" value="3-HYDROXYBUTYRYL-COA DEHYDROGENASE"/>
    <property type="match status" value="1"/>
</dbReference>
<dbReference type="RefSeq" id="WP_381345045.1">
    <property type="nucleotide sequence ID" value="NZ_JBHMCY010000015.1"/>
</dbReference>
<evidence type="ECO:0000256" key="2">
    <source>
        <dbReference type="ARBA" id="ARBA00009463"/>
    </source>
</evidence>
<dbReference type="PANTHER" id="PTHR48075">
    <property type="entry name" value="3-HYDROXYACYL-COA DEHYDROGENASE FAMILY PROTEIN"/>
    <property type="match status" value="1"/>
</dbReference>
<evidence type="ECO:0000313" key="8">
    <source>
        <dbReference type="Proteomes" id="UP001589709"/>
    </source>
</evidence>
<dbReference type="Proteomes" id="UP001589709">
    <property type="component" value="Unassembled WGS sequence"/>
</dbReference>
<evidence type="ECO:0000256" key="1">
    <source>
        <dbReference type="ARBA" id="ARBA00005086"/>
    </source>
</evidence>
<organism evidence="7 8">
    <name type="scientific">Streptomyces cinereospinus</name>
    <dbReference type="NCBI Taxonomy" id="285561"/>
    <lineage>
        <taxon>Bacteria</taxon>
        <taxon>Bacillati</taxon>
        <taxon>Actinomycetota</taxon>
        <taxon>Actinomycetes</taxon>
        <taxon>Kitasatosporales</taxon>
        <taxon>Streptomycetaceae</taxon>
        <taxon>Streptomyces</taxon>
    </lineage>
</organism>
<dbReference type="InterPro" id="IPR008927">
    <property type="entry name" value="6-PGluconate_DH-like_C_sf"/>
</dbReference>
<dbReference type="InterPro" id="IPR022694">
    <property type="entry name" value="3-OHacyl-CoA_DH"/>
</dbReference>
<feature type="domain" description="3-hydroxyacyl-CoA dehydrogenase C-terminal" evidence="5">
    <location>
        <begin position="229"/>
        <end position="325"/>
    </location>
</feature>
<evidence type="ECO:0000259" key="5">
    <source>
        <dbReference type="Pfam" id="PF00725"/>
    </source>
</evidence>
<gene>
    <name evidence="7" type="ORF">ACFF45_10600</name>
</gene>
<dbReference type="InterPro" id="IPR013328">
    <property type="entry name" value="6PGD_dom2"/>
</dbReference>
<dbReference type="EMBL" id="JBHMCY010000015">
    <property type="protein sequence ID" value="MFB9463142.1"/>
    <property type="molecule type" value="Genomic_DNA"/>
</dbReference>
<dbReference type="Pfam" id="PF00725">
    <property type="entry name" value="3HCDH"/>
    <property type="match status" value="1"/>
</dbReference>
<evidence type="ECO:0000259" key="6">
    <source>
        <dbReference type="Pfam" id="PF02737"/>
    </source>
</evidence>
<keyword evidence="8" id="KW-1185">Reference proteome</keyword>
<dbReference type="Gene3D" id="1.10.1040.10">
    <property type="entry name" value="N-(1-d-carboxylethyl)-l-norvaline Dehydrogenase, domain 2"/>
    <property type="match status" value="1"/>
</dbReference>
<dbReference type="InterPro" id="IPR036291">
    <property type="entry name" value="NAD(P)-bd_dom_sf"/>
</dbReference>
<keyword evidence="3" id="KW-0560">Oxidoreductase</keyword>
<reference evidence="7 8" key="1">
    <citation type="submission" date="2024-09" db="EMBL/GenBank/DDBJ databases">
        <authorList>
            <person name="Sun Q."/>
            <person name="Mori K."/>
        </authorList>
    </citation>
    <scope>NUCLEOTIDE SEQUENCE [LARGE SCALE GENOMIC DNA]</scope>
    <source>
        <strain evidence="7 8">JCM 6917</strain>
    </source>
</reference>
<accession>A0ABV5MYW0</accession>
<feature type="domain" description="3-hydroxyacyl-CoA dehydrogenase NAD binding" evidence="6">
    <location>
        <begin position="44"/>
        <end position="226"/>
    </location>
</feature>
<dbReference type="PIRSF" id="PIRSF000105">
    <property type="entry name" value="HCDH"/>
    <property type="match status" value="1"/>
</dbReference>
<evidence type="ECO:0000256" key="4">
    <source>
        <dbReference type="SAM" id="MobiDB-lite"/>
    </source>
</evidence>
<dbReference type="Pfam" id="PF02737">
    <property type="entry name" value="3HCDH_N"/>
    <property type="match status" value="1"/>
</dbReference>
<proteinExistence type="inferred from homology"/>
<sequence length="339" mass="35645">MGDQTDVQQTAGTERNAQAPQTEQTEQIALAEQASQAALAGALVGIVGAGTMGIGVAQCFAEAGHPVVVVDNAPGALASGPARLRAGIRTAALLRPGPRQARAGGPASRAESLVTWSAELADMAAALLVVECAREDEDVKEGILRELDRVCEAEAIFASNTSCIPVSRLGSFTARPDRVIGTHFMNPAPLKDAVEVIRAPETSALTLERTEAFLARVGKHALVVRDAPGFVTNRVLMLTLNEAAAVLGEGTADAETVDRVFQDCFGHPMGPLRTADLIGLDTIADSLEVLRRHTGEDRFRPCSLLARLVAEGNVGRKSGSGFYPYSPQHLSARRGTDHG</sequence>
<evidence type="ECO:0000313" key="7">
    <source>
        <dbReference type="EMBL" id="MFB9463142.1"/>
    </source>
</evidence>
<dbReference type="InterPro" id="IPR006176">
    <property type="entry name" value="3-OHacyl-CoA_DH_NAD-bd"/>
</dbReference>
<feature type="region of interest" description="Disordered" evidence="4">
    <location>
        <begin position="1"/>
        <end position="23"/>
    </location>
</feature>
<comment type="caution">
    <text evidence="7">The sequence shown here is derived from an EMBL/GenBank/DDBJ whole genome shotgun (WGS) entry which is preliminary data.</text>
</comment>
<dbReference type="Gene3D" id="3.40.50.720">
    <property type="entry name" value="NAD(P)-binding Rossmann-like Domain"/>
    <property type="match status" value="1"/>
</dbReference>